<keyword evidence="3" id="KW-1185">Reference proteome</keyword>
<dbReference type="RefSeq" id="WP_274518889.1">
    <property type="nucleotide sequence ID" value="NZ_JMIR01000024.1"/>
</dbReference>
<evidence type="ECO:0000313" key="3">
    <source>
        <dbReference type="Proteomes" id="UP000027931"/>
    </source>
</evidence>
<reference evidence="2 3" key="1">
    <citation type="journal article" date="2013" name="Int. J. Syst. Evol. Microbiol.">
        <title>Tumebacillus flagellatus sp. nov., an alpha-amylase/pullulanase-producing bacterium isolated from cassava wastewater.</title>
        <authorList>
            <person name="Wang Q."/>
            <person name="Xie N."/>
            <person name="Qin Y."/>
            <person name="Shen N."/>
            <person name="Zhu J."/>
            <person name="Mi H."/>
            <person name="Huang R."/>
        </authorList>
    </citation>
    <scope>NUCLEOTIDE SEQUENCE [LARGE SCALE GENOMIC DNA]</scope>
    <source>
        <strain evidence="2 3">GST4</strain>
    </source>
</reference>
<dbReference type="GO" id="GO:0016020">
    <property type="term" value="C:membrane"/>
    <property type="evidence" value="ECO:0007669"/>
    <property type="project" value="TreeGrafter"/>
</dbReference>
<dbReference type="eggNOG" id="COG0596">
    <property type="taxonomic scope" value="Bacteria"/>
</dbReference>
<accession>A0A074LR76</accession>
<dbReference type="Proteomes" id="UP000027931">
    <property type="component" value="Unassembled WGS sequence"/>
</dbReference>
<dbReference type="SUPFAM" id="SSF53474">
    <property type="entry name" value="alpha/beta-Hydrolases"/>
    <property type="match status" value="1"/>
</dbReference>
<dbReference type="STRING" id="1157490.EL26_16295"/>
<gene>
    <name evidence="2" type="ORF">EL26_16295</name>
</gene>
<feature type="domain" description="AB hydrolase-1" evidence="1">
    <location>
        <begin position="26"/>
        <end position="246"/>
    </location>
</feature>
<comment type="caution">
    <text evidence="2">The sequence shown here is derived from an EMBL/GenBank/DDBJ whole genome shotgun (WGS) entry which is preliminary data.</text>
</comment>
<evidence type="ECO:0000313" key="2">
    <source>
        <dbReference type="EMBL" id="KEO82338.1"/>
    </source>
</evidence>
<dbReference type="PANTHER" id="PTHR43798:SF33">
    <property type="entry name" value="HYDROLASE, PUTATIVE (AFU_ORTHOLOGUE AFUA_2G14860)-RELATED"/>
    <property type="match status" value="1"/>
</dbReference>
<evidence type="ECO:0000259" key="1">
    <source>
        <dbReference type="Pfam" id="PF00561"/>
    </source>
</evidence>
<protein>
    <recommendedName>
        <fullName evidence="1">AB hydrolase-1 domain-containing protein</fullName>
    </recommendedName>
</protein>
<organism evidence="2 3">
    <name type="scientific">Tumebacillus flagellatus</name>
    <dbReference type="NCBI Taxonomy" id="1157490"/>
    <lineage>
        <taxon>Bacteria</taxon>
        <taxon>Bacillati</taxon>
        <taxon>Bacillota</taxon>
        <taxon>Bacilli</taxon>
        <taxon>Bacillales</taxon>
        <taxon>Alicyclobacillaceae</taxon>
        <taxon>Tumebacillus</taxon>
    </lineage>
</organism>
<sequence length="266" mass="29889">MPFHSTFVKTSFGDTHVLIAGQTDAPPLVLLHGMTISSTMWYPNIEELSRQFRVYAVDTIGDLGKTSVLKCPRSKAESAKWLDEVIQGLGLEKTSIGGHSMGGFLTTNYTLHYPEKVNKLVLLAPAATFAKIKPGFFTYVFPAILFSKDFLIKRAYNWFFHNLHAGDEKLFHQFSAGYRHCRPVSSIVPTVFRDEELARLDVPVLLLIGEHEVIYDARVALENAKKTCKTIQAHMIPDSSHCLTVENSKLVNKLMVDFLMQDPLAM</sequence>
<dbReference type="Pfam" id="PF00561">
    <property type="entry name" value="Abhydrolase_1"/>
    <property type="match status" value="1"/>
</dbReference>
<name>A0A074LR76_9BACL</name>
<dbReference type="Gene3D" id="3.40.50.1820">
    <property type="entry name" value="alpha/beta hydrolase"/>
    <property type="match status" value="1"/>
</dbReference>
<dbReference type="PANTHER" id="PTHR43798">
    <property type="entry name" value="MONOACYLGLYCEROL LIPASE"/>
    <property type="match status" value="1"/>
</dbReference>
<dbReference type="InterPro" id="IPR050266">
    <property type="entry name" value="AB_hydrolase_sf"/>
</dbReference>
<dbReference type="PRINTS" id="PR00111">
    <property type="entry name" value="ABHYDROLASE"/>
</dbReference>
<dbReference type="InterPro" id="IPR029058">
    <property type="entry name" value="AB_hydrolase_fold"/>
</dbReference>
<proteinExistence type="predicted"/>
<dbReference type="AlphaFoldDB" id="A0A074LR76"/>
<dbReference type="EMBL" id="JMIR01000024">
    <property type="protein sequence ID" value="KEO82338.1"/>
    <property type="molecule type" value="Genomic_DNA"/>
</dbReference>
<dbReference type="InterPro" id="IPR000073">
    <property type="entry name" value="AB_hydrolase_1"/>
</dbReference>